<sequence>MDSVEDIYKFDADREHQGLAVVIVNFTRGEYERKGAENDLKYMKKTFKRLGFKVECHKDVRKPDMQRLLEQYSKSKDLEKYSCFAFGISSHGIEFKERENKKFVSHHAVQMFDHDYMYTKDIIEYFRDMKCKALRNKPKMFFIQACRIPEDNATQAHYAAGVGFMQGIIQPSHEHQLQGSSRDATDHRESDDRDATDHRESADKDSFWEDFVSDTDDEDELFVVADNEDQNDIGEIEKNLEKRQVEILKNLRRLNKEAWLLKHGYSLVANQIKDQNFNASANQNIENDAQTAASKSEENDLQSAANQSQVQTSSLGTDDEVDPTWKRMYPREDEEPLHHVSVPCHNDMLIMFASPQGYYFYKSKYDGSYLLRYLYEVVEKHYKNGGLIENQINFSDVLTEVAAIMVKRTYLGVKDYTSVPCVVHKLDRDIIFTQGKKMISSKFVLKISEIFTKRDSTF</sequence>
<dbReference type="KEGG" id="cvn:111104825"/>
<comment type="similarity">
    <text evidence="1 2">Belongs to the peptidase C14A family.</text>
</comment>
<evidence type="ECO:0000313" key="9">
    <source>
        <dbReference type="RefSeq" id="XP_022294676.1"/>
    </source>
</evidence>
<dbReference type="RefSeq" id="XP_022294674.1">
    <property type="nucleotide sequence ID" value="XM_022438966.1"/>
</dbReference>
<dbReference type="SUPFAM" id="SSF52129">
    <property type="entry name" value="Caspase-like"/>
    <property type="match status" value="2"/>
</dbReference>
<evidence type="ECO:0000256" key="3">
    <source>
        <dbReference type="SAM" id="MobiDB-lite"/>
    </source>
</evidence>
<dbReference type="Gene3D" id="3.30.70.1470">
    <property type="entry name" value="Caspase-like"/>
    <property type="match status" value="1"/>
</dbReference>
<dbReference type="InterPro" id="IPR011600">
    <property type="entry name" value="Pept_C14_caspase"/>
</dbReference>
<dbReference type="InterPro" id="IPR002138">
    <property type="entry name" value="Pept_C14_p10"/>
</dbReference>
<dbReference type="Proteomes" id="UP000694844">
    <property type="component" value="Chromosome 7"/>
</dbReference>
<feature type="compositionally biased region" description="Polar residues" evidence="3">
    <location>
        <begin position="301"/>
        <end position="316"/>
    </location>
</feature>
<dbReference type="RefSeq" id="XP_022294675.1">
    <property type="nucleotide sequence ID" value="XM_022438967.1"/>
</dbReference>
<organism evidence="6 7">
    <name type="scientific">Crassostrea virginica</name>
    <name type="common">Eastern oyster</name>
    <dbReference type="NCBI Taxonomy" id="6565"/>
    <lineage>
        <taxon>Eukaryota</taxon>
        <taxon>Metazoa</taxon>
        <taxon>Spiralia</taxon>
        <taxon>Lophotrochozoa</taxon>
        <taxon>Mollusca</taxon>
        <taxon>Bivalvia</taxon>
        <taxon>Autobranchia</taxon>
        <taxon>Pteriomorphia</taxon>
        <taxon>Ostreida</taxon>
        <taxon>Ostreoidea</taxon>
        <taxon>Ostreidae</taxon>
        <taxon>Crassostrea</taxon>
    </lineage>
</organism>
<evidence type="ECO:0000256" key="2">
    <source>
        <dbReference type="RuleBase" id="RU003971"/>
    </source>
</evidence>
<dbReference type="InterPro" id="IPR001309">
    <property type="entry name" value="Pept_C14_p20"/>
</dbReference>
<dbReference type="GO" id="GO:0004197">
    <property type="term" value="F:cysteine-type endopeptidase activity"/>
    <property type="evidence" value="ECO:0007669"/>
    <property type="project" value="InterPro"/>
</dbReference>
<dbReference type="InterPro" id="IPR002398">
    <property type="entry name" value="Pept_C14"/>
</dbReference>
<dbReference type="SMART" id="SM00115">
    <property type="entry name" value="CASc"/>
    <property type="match status" value="1"/>
</dbReference>
<dbReference type="GeneID" id="111104825"/>
<dbReference type="AlphaFoldDB" id="A0A8B8AWL6"/>
<dbReference type="PANTHER" id="PTHR10454">
    <property type="entry name" value="CASPASE"/>
    <property type="match status" value="1"/>
</dbReference>
<dbReference type="RefSeq" id="XP_022294676.1">
    <property type="nucleotide sequence ID" value="XM_022438968.1"/>
</dbReference>
<name>A0A8B8AWL6_CRAVI</name>
<dbReference type="OrthoDB" id="6097640at2759"/>
<accession>A0A8B8AWL6</accession>
<feature type="region of interest" description="Disordered" evidence="3">
    <location>
        <begin position="289"/>
        <end position="324"/>
    </location>
</feature>
<dbReference type="Gene3D" id="3.40.50.1460">
    <property type="match status" value="1"/>
</dbReference>
<evidence type="ECO:0000259" key="4">
    <source>
        <dbReference type="PROSITE" id="PS50207"/>
    </source>
</evidence>
<evidence type="ECO:0000256" key="1">
    <source>
        <dbReference type="ARBA" id="ARBA00010134"/>
    </source>
</evidence>
<feature type="region of interest" description="Disordered" evidence="3">
    <location>
        <begin position="173"/>
        <end position="210"/>
    </location>
</feature>
<reference evidence="7 8" key="1">
    <citation type="submission" date="2025-04" db="UniProtKB">
        <authorList>
            <consortium name="RefSeq"/>
        </authorList>
    </citation>
    <scope>IDENTIFICATION</scope>
    <source>
        <tissue evidence="7 8">Whole sample</tissue>
    </source>
</reference>
<keyword evidence="6" id="KW-1185">Reference proteome</keyword>
<feature type="domain" description="Caspase family p20" evidence="5">
    <location>
        <begin position="14"/>
        <end position="147"/>
    </location>
</feature>
<protein>
    <submittedName>
        <fullName evidence="7 8">Uncharacterized protein LOC111104825 isoform X1</fullName>
    </submittedName>
</protein>
<evidence type="ECO:0000313" key="8">
    <source>
        <dbReference type="RefSeq" id="XP_022294675.1"/>
    </source>
</evidence>
<dbReference type="PROSITE" id="PS50208">
    <property type="entry name" value="CASPASE_P20"/>
    <property type="match status" value="1"/>
</dbReference>
<dbReference type="Pfam" id="PF00656">
    <property type="entry name" value="Peptidase_C14"/>
    <property type="match status" value="1"/>
</dbReference>
<dbReference type="GO" id="GO:0006508">
    <property type="term" value="P:proteolysis"/>
    <property type="evidence" value="ECO:0007669"/>
    <property type="project" value="InterPro"/>
</dbReference>
<evidence type="ECO:0000313" key="6">
    <source>
        <dbReference type="Proteomes" id="UP000694844"/>
    </source>
</evidence>
<gene>
    <name evidence="7 8 9" type="primary">LOC111104825</name>
</gene>
<dbReference type="InterPro" id="IPR029030">
    <property type="entry name" value="Caspase-like_dom_sf"/>
</dbReference>
<feature type="compositionally biased region" description="Basic and acidic residues" evidence="3">
    <location>
        <begin position="183"/>
        <end position="207"/>
    </location>
</feature>
<dbReference type="PROSITE" id="PS50207">
    <property type="entry name" value="CASPASE_P10"/>
    <property type="match status" value="1"/>
</dbReference>
<feature type="domain" description="Caspase family p10" evidence="4">
    <location>
        <begin position="342"/>
        <end position="381"/>
    </location>
</feature>
<dbReference type="InterPro" id="IPR015917">
    <property type="entry name" value="Pept_C14A"/>
</dbReference>
<dbReference type="PRINTS" id="PR00376">
    <property type="entry name" value="IL1BCENZYME"/>
</dbReference>
<evidence type="ECO:0000259" key="5">
    <source>
        <dbReference type="PROSITE" id="PS50208"/>
    </source>
</evidence>
<proteinExistence type="inferred from homology"/>
<evidence type="ECO:0000313" key="7">
    <source>
        <dbReference type="RefSeq" id="XP_022294674.1"/>
    </source>
</evidence>